<evidence type="ECO:0000313" key="3">
    <source>
        <dbReference type="Proteomes" id="UP000756132"/>
    </source>
</evidence>
<feature type="region of interest" description="Disordered" evidence="1">
    <location>
        <begin position="21"/>
        <end position="83"/>
    </location>
</feature>
<dbReference type="RefSeq" id="XP_047768035.1">
    <property type="nucleotide sequence ID" value="XM_047912221.1"/>
</dbReference>
<dbReference type="AlphaFoldDB" id="A0A9Q8PJA2"/>
<feature type="compositionally biased region" description="Polar residues" evidence="1">
    <location>
        <begin position="40"/>
        <end position="53"/>
    </location>
</feature>
<feature type="compositionally biased region" description="Polar residues" evidence="1">
    <location>
        <begin position="21"/>
        <end position="30"/>
    </location>
</feature>
<name>A0A9Q8PJA2_PASFU</name>
<keyword evidence="3" id="KW-1185">Reference proteome</keyword>
<dbReference type="Proteomes" id="UP000756132">
    <property type="component" value="Chromosome 11"/>
</dbReference>
<evidence type="ECO:0000256" key="1">
    <source>
        <dbReference type="SAM" id="MobiDB-lite"/>
    </source>
</evidence>
<reference evidence="2" key="2">
    <citation type="journal article" date="2022" name="Microb. Genom.">
        <title>A chromosome-scale genome assembly of the tomato pathogen Cladosporium fulvum reveals a compartmentalized genome architecture and the presence of a dispensable chromosome.</title>
        <authorList>
            <person name="Zaccaron A.Z."/>
            <person name="Chen L.H."/>
            <person name="Samaras A."/>
            <person name="Stergiopoulos I."/>
        </authorList>
    </citation>
    <scope>NUCLEOTIDE SEQUENCE</scope>
    <source>
        <strain evidence="2">Race5_Kim</strain>
    </source>
</reference>
<accession>A0A9Q8PJA2</accession>
<protein>
    <submittedName>
        <fullName evidence="2">Uncharacterized protein</fullName>
    </submittedName>
</protein>
<feature type="region of interest" description="Disordered" evidence="1">
    <location>
        <begin position="120"/>
        <end position="154"/>
    </location>
</feature>
<dbReference type="OrthoDB" id="410701at2759"/>
<dbReference type="EMBL" id="CP090173">
    <property type="protein sequence ID" value="UJO23669.1"/>
    <property type="molecule type" value="Genomic_DNA"/>
</dbReference>
<dbReference type="OMA" id="YVPSEPP"/>
<organism evidence="2 3">
    <name type="scientific">Passalora fulva</name>
    <name type="common">Tomato leaf mold</name>
    <name type="synonym">Cladosporium fulvum</name>
    <dbReference type="NCBI Taxonomy" id="5499"/>
    <lineage>
        <taxon>Eukaryota</taxon>
        <taxon>Fungi</taxon>
        <taxon>Dikarya</taxon>
        <taxon>Ascomycota</taxon>
        <taxon>Pezizomycotina</taxon>
        <taxon>Dothideomycetes</taxon>
        <taxon>Dothideomycetidae</taxon>
        <taxon>Mycosphaerellales</taxon>
        <taxon>Mycosphaerellaceae</taxon>
        <taxon>Fulvia</taxon>
    </lineage>
</organism>
<proteinExistence type="predicted"/>
<evidence type="ECO:0000313" key="2">
    <source>
        <dbReference type="EMBL" id="UJO23669.1"/>
    </source>
</evidence>
<reference evidence="2" key="1">
    <citation type="submission" date="2021-12" db="EMBL/GenBank/DDBJ databases">
        <authorList>
            <person name="Zaccaron A."/>
            <person name="Stergiopoulos I."/>
        </authorList>
    </citation>
    <scope>NUCLEOTIDE SEQUENCE</scope>
    <source>
        <strain evidence="2">Race5_Kim</strain>
    </source>
</reference>
<gene>
    <name evidence="2" type="ORF">CLAFUR5_13073</name>
</gene>
<dbReference type="KEGG" id="ffu:CLAFUR5_13073"/>
<sequence>MQHGPLTPLGRQLRSVRATITAKSPINNNRHGLPLPPRTFVSSLPSSSRQKSATKPDPDGHDTQPFTPFADTKPSTESEAAVQVRWSGPNEYDAGHFTESSPPRFRGRARTDHLTEALQETAQLPPHASNRRRKPDHSYVDPQSRAPTQDYGPWADQDKLAEAQRHARLHDVSVQRILADFIRHKPRSLDSVPAEWEPPFALAPLHARFLARKGLTLQDIEALADIVTTQNSFDAAQKLARYSESRGSNYFPIFVYLNLLKRSYIGARALRTFINLATIMFKERAQSVPHPDYDRHAILLAVIRLLRHAREVWPQSMRATVELMLHHLAYRETLQPYDREGLSTVTYELNKIMGLVSYATAIQPFKDNPHQEAAIVPILRYMAEHDPPLHIDRQGYRAVIRIQLSQRKTPNEIQWAELKALSWPPWKVDRTAMDASIDAEYGTSRAGATLTRMKEAGYRPLQWERTAQLYTGWDPDGTPTIQMRALHEQPGARMSTRYLRDEQGWPAKISSTRTIQEAWACYLAWEDQKLPHDQAVYLAILTRLRDEENRSYRAGRHRNHYSRHIRSDKAWPLLPGDTVEIAPLPPSTHLYTYTRTKPPTVDEFYRTLTSQKVTFKGHCLAFLIQHAATVQEAAQRIEDASSTYPDITGVLVPNIIRDITKIPPAIYGAIVKVFARFGRVPLWRASAEPDWGLSSSLAKENARAIHGRLNPTLFMTRALELLRDRPVLHRRLWSVLLEGLTNKKNRVAMSRAWLPRAKLLTRLQSVDIKESADQKSRGDHWVPSKLPIEIEHHACAINAYRIARRLLVLMRENHLDPDVLAFRSFCLTTENMVIAAWAILQKSVLDDAAGVVCDRPFNVLREDMRVLLRKRPSNRPSHQNRLKGEFGALVGQDETLSPAVTDAQEATLAANVPRLLVVPSAAILHGYVRTLGWFADYDGLLTTVRWMRDNWKELAERQSHDRNGTAMMRKVIVALRVFLERSWLANSTKQKEVVDAEFPNSRPSILAALRSPAETELIDAVRGVVEEVEEWEGWPTDAEVEEYAADTRFDPTKLPSSESELVFIDYRLAHDVAKKHHHRDPFSPRA</sequence>
<dbReference type="GeneID" id="71992951"/>